<evidence type="ECO:0000256" key="2">
    <source>
        <dbReference type="ARBA" id="ARBA00022448"/>
    </source>
</evidence>
<keyword evidence="4" id="KW-1003">Cell membrane</keyword>
<dbReference type="PANTHER" id="PTHR32507">
    <property type="entry name" value="NA(+)/H(+) ANTIPORTER 1"/>
    <property type="match status" value="1"/>
</dbReference>
<name>A0A162JGP2_9FUSO</name>
<evidence type="ECO:0000256" key="8">
    <source>
        <dbReference type="ARBA" id="ARBA00023136"/>
    </source>
</evidence>
<dbReference type="NCBIfam" id="NF003716">
    <property type="entry name" value="PRK05326.1-3"/>
    <property type="match status" value="1"/>
</dbReference>
<feature type="transmembrane region" description="Helical" evidence="9">
    <location>
        <begin position="293"/>
        <end position="317"/>
    </location>
</feature>
<evidence type="ECO:0000256" key="4">
    <source>
        <dbReference type="ARBA" id="ARBA00022475"/>
    </source>
</evidence>
<evidence type="ECO:0000313" key="11">
    <source>
        <dbReference type="EMBL" id="KYL05726.1"/>
    </source>
</evidence>
<dbReference type="InterPro" id="IPR038770">
    <property type="entry name" value="Na+/solute_symporter_sf"/>
</dbReference>
<evidence type="ECO:0000256" key="7">
    <source>
        <dbReference type="ARBA" id="ARBA00023065"/>
    </source>
</evidence>
<feature type="transmembrane region" description="Helical" evidence="9">
    <location>
        <begin position="117"/>
        <end position="136"/>
    </location>
</feature>
<dbReference type="PROSITE" id="PS51202">
    <property type="entry name" value="RCK_C"/>
    <property type="match status" value="2"/>
</dbReference>
<feature type="transmembrane region" description="Helical" evidence="9">
    <location>
        <begin position="268"/>
        <end position="287"/>
    </location>
</feature>
<accession>A0A162JGP2</accession>
<keyword evidence="7" id="KW-0406">Ion transport</keyword>
<dbReference type="NCBIfam" id="NF003715">
    <property type="entry name" value="PRK05326.1-2"/>
    <property type="match status" value="1"/>
</dbReference>
<dbReference type="GO" id="GO:1902600">
    <property type="term" value="P:proton transmembrane transport"/>
    <property type="evidence" value="ECO:0007669"/>
    <property type="project" value="InterPro"/>
</dbReference>
<dbReference type="Gene3D" id="3.30.70.1450">
    <property type="entry name" value="Regulator of K+ conductance, C-terminal domain"/>
    <property type="match status" value="2"/>
</dbReference>
<dbReference type="Pfam" id="PF02080">
    <property type="entry name" value="TrkA_C"/>
    <property type="match status" value="2"/>
</dbReference>
<sequence>MIPILLLVSFVILLSCILDKFSLKSGVPALLLFIGLGMIFGEEGLFKISFYDFSMANNVCSTALIFIMFYGGFGTKWKEAKKVIIEASILSSLGVFLTALFVAVGVHFLLSWSWLESFLFGSILSSTDAASVFSILKRKKLGLKENTASLLEVESGSNDPCSYMMTLISLLYLTGEVRGSTLFSYVILQLGGGLFFGGIFSFLTRFLLKKLHFAEGLDTLFITGSVIAAYALPGYFNGNGYLSVYIFGILLGNSSFPHKENLSSFYDGVTGLAQMFIFFLLGLLSTPSRLVDAFMPALVIFLILTFLARPISVFSLLFPFHTSKEKKLLVSFAGLRGAASIVFAIMTIVHDYTPKQDVFHIVFCVVLLSMIFQASSLAWVAIRLNMIDSKIDVMEIFTDYASKIKLQFFEIPIPKNHYWIGMRIKDLLLPPNILILNIVRNTEQIVPYGDFIIQENDLIHLSILGNNQKLSFDIDMYLLPSKSKWIGKTVQEYGEKKHVFISLIVRKEKALMPKATLVLEEEDQIYFHKKEKNPPLKS</sequence>
<organism evidence="11 12">
    <name type="scientific">Fusobacterium necrophorum subsp. funduliforme</name>
    <dbReference type="NCBI Taxonomy" id="143387"/>
    <lineage>
        <taxon>Bacteria</taxon>
        <taxon>Fusobacteriati</taxon>
        <taxon>Fusobacteriota</taxon>
        <taxon>Fusobacteriia</taxon>
        <taxon>Fusobacteriales</taxon>
        <taxon>Fusobacteriaceae</taxon>
        <taxon>Fusobacterium</taxon>
    </lineage>
</organism>
<protein>
    <submittedName>
        <fullName evidence="11">Potassium transporter Trk</fullName>
    </submittedName>
</protein>
<keyword evidence="2" id="KW-0813">Transport</keyword>
<feature type="transmembrane region" description="Helical" evidence="9">
    <location>
        <begin position="358"/>
        <end position="382"/>
    </location>
</feature>
<evidence type="ECO:0000256" key="9">
    <source>
        <dbReference type="SAM" id="Phobius"/>
    </source>
</evidence>
<feature type="transmembrane region" description="Helical" evidence="9">
    <location>
        <begin position="182"/>
        <end position="203"/>
    </location>
</feature>
<feature type="transmembrane region" description="Helical" evidence="9">
    <location>
        <begin position="58"/>
        <end position="77"/>
    </location>
</feature>
<evidence type="ECO:0000256" key="1">
    <source>
        <dbReference type="ARBA" id="ARBA00004651"/>
    </source>
</evidence>
<keyword evidence="3" id="KW-0050">Antiport</keyword>
<dbReference type="RefSeq" id="WP_005957708.1">
    <property type="nucleotide sequence ID" value="NZ_CAXOUM010000027.1"/>
</dbReference>
<dbReference type="GO" id="GO:0006813">
    <property type="term" value="P:potassium ion transport"/>
    <property type="evidence" value="ECO:0007669"/>
    <property type="project" value="InterPro"/>
</dbReference>
<dbReference type="InterPro" id="IPR006037">
    <property type="entry name" value="RCK_C"/>
</dbReference>
<evidence type="ECO:0000256" key="5">
    <source>
        <dbReference type="ARBA" id="ARBA00022692"/>
    </source>
</evidence>
<dbReference type="eggNOG" id="COG3263">
    <property type="taxonomic scope" value="Bacteria"/>
</dbReference>
<gene>
    <name evidence="11" type="ORF">A2J07_03090</name>
</gene>
<dbReference type="KEGG" id="fnf:BSQ88_06205"/>
<feature type="transmembrane region" description="Helical" evidence="9">
    <location>
        <begin position="215"/>
        <end position="232"/>
    </location>
</feature>
<feature type="transmembrane region" description="Helical" evidence="9">
    <location>
        <begin position="89"/>
        <end position="110"/>
    </location>
</feature>
<dbReference type="InterPro" id="IPR036721">
    <property type="entry name" value="RCK_C_sf"/>
</dbReference>
<feature type="transmembrane region" description="Helical" evidence="9">
    <location>
        <begin position="28"/>
        <end position="46"/>
    </location>
</feature>
<evidence type="ECO:0000256" key="3">
    <source>
        <dbReference type="ARBA" id="ARBA00022449"/>
    </source>
</evidence>
<reference evidence="11 12" key="1">
    <citation type="submission" date="2016-03" db="EMBL/GenBank/DDBJ databases">
        <title>Comparative genomics of human isolates of Fusobacterium necrophorum.</title>
        <authorList>
            <person name="Jensen A."/>
            <person name="Bank S."/>
            <person name="Andersen P.S."/>
            <person name="Kristensen L.H."/>
            <person name="Prag J."/>
        </authorList>
    </citation>
    <scope>NUCLEOTIDE SEQUENCE [LARGE SCALE GENOMIC DNA]</scope>
    <source>
        <strain evidence="11 12">LS_1264</strain>
    </source>
</reference>
<keyword evidence="5 9" id="KW-0812">Transmembrane</keyword>
<dbReference type="Gene3D" id="1.20.1530.20">
    <property type="match status" value="1"/>
</dbReference>
<dbReference type="GO" id="GO:0008324">
    <property type="term" value="F:monoatomic cation transmembrane transporter activity"/>
    <property type="evidence" value="ECO:0007669"/>
    <property type="project" value="InterPro"/>
</dbReference>
<feature type="domain" description="RCK C-terminal" evidence="10">
    <location>
        <begin position="462"/>
        <end position="538"/>
    </location>
</feature>
<proteinExistence type="predicted"/>
<evidence type="ECO:0000259" key="10">
    <source>
        <dbReference type="PROSITE" id="PS51202"/>
    </source>
</evidence>
<evidence type="ECO:0000313" key="12">
    <source>
        <dbReference type="Proteomes" id="UP000075816"/>
    </source>
</evidence>
<dbReference type="InterPro" id="IPR006153">
    <property type="entry name" value="Cation/H_exchanger_TM"/>
</dbReference>
<dbReference type="GO" id="GO:0005886">
    <property type="term" value="C:plasma membrane"/>
    <property type="evidence" value="ECO:0007669"/>
    <property type="project" value="UniProtKB-SubCell"/>
</dbReference>
<keyword evidence="8 9" id="KW-0472">Membrane</keyword>
<dbReference type="AlphaFoldDB" id="A0A162JGP2"/>
<comment type="subcellular location">
    <subcellularLocation>
        <location evidence="1">Cell membrane</location>
        <topology evidence="1">Multi-pass membrane protein</topology>
    </subcellularLocation>
</comment>
<keyword evidence="6 9" id="KW-1133">Transmembrane helix</keyword>
<dbReference type="GO" id="GO:0015297">
    <property type="term" value="F:antiporter activity"/>
    <property type="evidence" value="ECO:0007669"/>
    <property type="project" value="UniProtKB-KW"/>
</dbReference>
<feature type="domain" description="RCK C-terminal" evidence="10">
    <location>
        <begin position="395"/>
        <end position="461"/>
    </location>
</feature>
<dbReference type="EMBL" id="LVEA01000001">
    <property type="protein sequence ID" value="KYL05726.1"/>
    <property type="molecule type" value="Genomic_DNA"/>
</dbReference>
<dbReference type="SUPFAM" id="SSF116726">
    <property type="entry name" value="TrkA C-terminal domain-like"/>
    <property type="match status" value="2"/>
</dbReference>
<dbReference type="Proteomes" id="UP000075816">
    <property type="component" value="Unassembled WGS sequence"/>
</dbReference>
<dbReference type="Pfam" id="PF00999">
    <property type="entry name" value="Na_H_Exchanger"/>
    <property type="match status" value="1"/>
</dbReference>
<feature type="transmembrane region" description="Helical" evidence="9">
    <location>
        <begin position="329"/>
        <end position="352"/>
    </location>
</feature>
<dbReference type="PANTHER" id="PTHR32507:SF7">
    <property type="entry name" value="K(+)_H(+) ANTIPORTER NHAP2"/>
    <property type="match status" value="1"/>
</dbReference>
<comment type="caution">
    <text evidence="11">The sequence shown here is derived from an EMBL/GenBank/DDBJ whole genome shotgun (WGS) entry which is preliminary data.</text>
</comment>
<evidence type="ECO:0000256" key="6">
    <source>
        <dbReference type="ARBA" id="ARBA00022989"/>
    </source>
</evidence>